<dbReference type="Gene3D" id="3.40.50.2300">
    <property type="match status" value="1"/>
</dbReference>
<evidence type="ECO:0000256" key="1">
    <source>
        <dbReference type="ARBA" id="ARBA00023125"/>
    </source>
</evidence>
<dbReference type="SUPFAM" id="SSF52172">
    <property type="entry name" value="CheY-like"/>
    <property type="match status" value="1"/>
</dbReference>
<dbReference type="SMART" id="SM00421">
    <property type="entry name" value="HTH_LUXR"/>
    <property type="match status" value="1"/>
</dbReference>
<dbReference type="GO" id="GO:0000160">
    <property type="term" value="P:phosphorelay signal transduction system"/>
    <property type="evidence" value="ECO:0007669"/>
    <property type="project" value="InterPro"/>
</dbReference>
<evidence type="ECO:0000256" key="2">
    <source>
        <dbReference type="PROSITE-ProRule" id="PRU00169"/>
    </source>
</evidence>
<dbReference type="InterPro" id="IPR016032">
    <property type="entry name" value="Sig_transdc_resp-reg_C-effctor"/>
</dbReference>
<name>A0A1H7JNM1_STRJI</name>
<dbReference type="GO" id="GO:0006355">
    <property type="term" value="P:regulation of DNA-templated transcription"/>
    <property type="evidence" value="ECO:0007669"/>
    <property type="project" value="InterPro"/>
</dbReference>
<proteinExistence type="predicted"/>
<dbReference type="Proteomes" id="UP000183015">
    <property type="component" value="Unassembled WGS sequence"/>
</dbReference>
<dbReference type="InterPro" id="IPR001789">
    <property type="entry name" value="Sig_transdc_resp-reg_receiver"/>
</dbReference>
<evidence type="ECO:0000313" key="6">
    <source>
        <dbReference type="Proteomes" id="UP000183015"/>
    </source>
</evidence>
<dbReference type="Pfam" id="PF00196">
    <property type="entry name" value="GerE"/>
    <property type="match status" value="1"/>
</dbReference>
<dbReference type="PROSITE" id="PS50043">
    <property type="entry name" value="HTH_LUXR_2"/>
    <property type="match status" value="1"/>
</dbReference>
<dbReference type="GO" id="GO:0003677">
    <property type="term" value="F:DNA binding"/>
    <property type="evidence" value="ECO:0007669"/>
    <property type="project" value="UniProtKB-KW"/>
</dbReference>
<protein>
    <submittedName>
        <fullName evidence="5">Two-component system, NarL family, response regulator DesR</fullName>
    </submittedName>
</protein>
<dbReference type="CDD" id="cd06170">
    <property type="entry name" value="LuxR_C_like"/>
    <property type="match status" value="1"/>
</dbReference>
<dbReference type="PROSITE" id="PS50110">
    <property type="entry name" value="RESPONSE_REGULATORY"/>
    <property type="match status" value="1"/>
</dbReference>
<dbReference type="PANTHER" id="PTHR43214:SF42">
    <property type="entry name" value="TRANSCRIPTIONAL REGULATORY PROTEIN DESR"/>
    <property type="match status" value="1"/>
</dbReference>
<keyword evidence="1" id="KW-0238">DNA-binding</keyword>
<dbReference type="SMART" id="SM00448">
    <property type="entry name" value="REC"/>
    <property type="match status" value="1"/>
</dbReference>
<feature type="modified residue" description="4-aspartylphosphate" evidence="2">
    <location>
        <position position="54"/>
    </location>
</feature>
<gene>
    <name evidence="5" type="ORF">SAMN05414137_103355</name>
</gene>
<dbReference type="EMBL" id="FOAZ01000003">
    <property type="protein sequence ID" value="SEK75490.1"/>
    <property type="molecule type" value="Genomic_DNA"/>
</dbReference>
<dbReference type="InterPro" id="IPR011006">
    <property type="entry name" value="CheY-like_superfamily"/>
</dbReference>
<dbReference type="InterPro" id="IPR039420">
    <property type="entry name" value="WalR-like"/>
</dbReference>
<dbReference type="STRING" id="235985.SAMN05414137_103355"/>
<accession>A0A1H7JNM1</accession>
<reference evidence="6" key="1">
    <citation type="submission" date="2016-10" db="EMBL/GenBank/DDBJ databases">
        <authorList>
            <person name="Varghese N."/>
        </authorList>
    </citation>
    <scope>NUCLEOTIDE SEQUENCE [LARGE SCALE GENOMIC DNA]</scope>
    <source>
        <strain evidence="6">DSM 45096 / BCRC 16803 / CGMCC 4.1857 / CIP 109030 / JCM 12277 / KCTC 19219 / NBRC 100920 / 33214</strain>
    </source>
</reference>
<dbReference type="RefSeq" id="WP_075003820.1">
    <property type="nucleotide sequence ID" value="NZ_BBPN01000034.1"/>
</dbReference>
<dbReference type="PANTHER" id="PTHR43214">
    <property type="entry name" value="TWO-COMPONENT RESPONSE REGULATOR"/>
    <property type="match status" value="1"/>
</dbReference>
<organism evidence="5 6">
    <name type="scientific">Streptacidiphilus jiangxiensis</name>
    <dbReference type="NCBI Taxonomy" id="235985"/>
    <lineage>
        <taxon>Bacteria</taxon>
        <taxon>Bacillati</taxon>
        <taxon>Actinomycetota</taxon>
        <taxon>Actinomycetes</taxon>
        <taxon>Kitasatosporales</taxon>
        <taxon>Streptomycetaceae</taxon>
        <taxon>Streptacidiphilus</taxon>
    </lineage>
</organism>
<dbReference type="eggNOG" id="COG2197">
    <property type="taxonomic scope" value="Bacteria"/>
</dbReference>
<evidence type="ECO:0000313" key="5">
    <source>
        <dbReference type="EMBL" id="SEK75490.1"/>
    </source>
</evidence>
<keyword evidence="2" id="KW-0597">Phosphoprotein</keyword>
<sequence>MIRILLAEDMNMVRGALIALLELEHDFEVVAELVRGDEIIPTALETRPDIAVIDIDLPGLDGLTAAAQLRAQLPSCKVLILTSIGRPGTLRRALEAQVSGYLMKDAPPTELALAVRRVVAGQRVVDPSLAVASWDSSACPLTDRELEVLRMVAGGAEVPEIARALFLASGTVRNYLTSVVGKLNARNRLDAVRLAREAGWLV</sequence>
<dbReference type="PRINTS" id="PR00038">
    <property type="entry name" value="HTHLUXR"/>
</dbReference>
<feature type="domain" description="HTH luxR-type" evidence="3">
    <location>
        <begin position="134"/>
        <end position="199"/>
    </location>
</feature>
<dbReference type="InterPro" id="IPR000792">
    <property type="entry name" value="Tscrpt_reg_LuxR_C"/>
</dbReference>
<keyword evidence="6" id="KW-1185">Reference proteome</keyword>
<dbReference type="SUPFAM" id="SSF46894">
    <property type="entry name" value="C-terminal effector domain of the bipartite response regulators"/>
    <property type="match status" value="1"/>
</dbReference>
<dbReference type="PROSITE" id="PS00622">
    <property type="entry name" value="HTH_LUXR_1"/>
    <property type="match status" value="1"/>
</dbReference>
<evidence type="ECO:0000259" key="4">
    <source>
        <dbReference type="PROSITE" id="PS50110"/>
    </source>
</evidence>
<feature type="domain" description="Response regulatory" evidence="4">
    <location>
        <begin position="3"/>
        <end position="119"/>
    </location>
</feature>
<evidence type="ECO:0000259" key="3">
    <source>
        <dbReference type="PROSITE" id="PS50043"/>
    </source>
</evidence>
<dbReference type="AlphaFoldDB" id="A0A1H7JNM1"/>
<dbReference type="Pfam" id="PF00072">
    <property type="entry name" value="Response_reg"/>
    <property type="match status" value="1"/>
</dbReference>